<evidence type="ECO:0000313" key="3">
    <source>
        <dbReference type="Proteomes" id="UP001372338"/>
    </source>
</evidence>
<feature type="compositionally biased region" description="Polar residues" evidence="1">
    <location>
        <begin position="74"/>
        <end position="83"/>
    </location>
</feature>
<sequence>MNVNIDKDDEGSLERSTKDDKTRKSTRGEPEVHETESNHARMPNAKKNKGIFQGNKDYEKELKRGEGEVHEIEQSNPITTVKSSKGWKDKGSFEWNRGNAQENGCIGDGDPASTKGH</sequence>
<feature type="region of interest" description="Disordered" evidence="1">
    <location>
        <begin position="1"/>
        <end position="117"/>
    </location>
</feature>
<protein>
    <submittedName>
        <fullName evidence="2">Uncharacterized protein</fullName>
    </submittedName>
</protein>
<comment type="caution">
    <text evidence="2">The sequence shown here is derived from an EMBL/GenBank/DDBJ whole genome shotgun (WGS) entry which is preliminary data.</text>
</comment>
<proteinExistence type="predicted"/>
<dbReference type="EMBL" id="JAYWIO010000004">
    <property type="protein sequence ID" value="KAK7268056.1"/>
    <property type="molecule type" value="Genomic_DNA"/>
</dbReference>
<keyword evidence="3" id="KW-1185">Reference proteome</keyword>
<dbReference type="AlphaFoldDB" id="A0AAN9F374"/>
<accession>A0AAN9F374</accession>
<organism evidence="2 3">
    <name type="scientific">Crotalaria pallida</name>
    <name type="common">Smooth rattlebox</name>
    <name type="synonym">Crotalaria striata</name>
    <dbReference type="NCBI Taxonomy" id="3830"/>
    <lineage>
        <taxon>Eukaryota</taxon>
        <taxon>Viridiplantae</taxon>
        <taxon>Streptophyta</taxon>
        <taxon>Embryophyta</taxon>
        <taxon>Tracheophyta</taxon>
        <taxon>Spermatophyta</taxon>
        <taxon>Magnoliopsida</taxon>
        <taxon>eudicotyledons</taxon>
        <taxon>Gunneridae</taxon>
        <taxon>Pentapetalae</taxon>
        <taxon>rosids</taxon>
        <taxon>fabids</taxon>
        <taxon>Fabales</taxon>
        <taxon>Fabaceae</taxon>
        <taxon>Papilionoideae</taxon>
        <taxon>50 kb inversion clade</taxon>
        <taxon>genistoids sensu lato</taxon>
        <taxon>core genistoids</taxon>
        <taxon>Crotalarieae</taxon>
        <taxon>Crotalaria</taxon>
    </lineage>
</organism>
<gene>
    <name evidence="2" type="ORF">RIF29_20741</name>
</gene>
<dbReference type="Proteomes" id="UP001372338">
    <property type="component" value="Unassembled WGS sequence"/>
</dbReference>
<reference evidence="2 3" key="1">
    <citation type="submission" date="2024-01" db="EMBL/GenBank/DDBJ databases">
        <title>The genomes of 5 underutilized Papilionoideae crops provide insights into root nodulation and disease resistanc.</title>
        <authorList>
            <person name="Yuan L."/>
        </authorList>
    </citation>
    <scope>NUCLEOTIDE SEQUENCE [LARGE SCALE GENOMIC DNA]</scope>
    <source>
        <strain evidence="2">ZHUSHIDOU_FW_LH</strain>
        <tissue evidence="2">Leaf</tissue>
    </source>
</reference>
<feature type="compositionally biased region" description="Basic and acidic residues" evidence="1">
    <location>
        <begin position="56"/>
        <end position="73"/>
    </location>
</feature>
<evidence type="ECO:0000256" key="1">
    <source>
        <dbReference type="SAM" id="MobiDB-lite"/>
    </source>
</evidence>
<feature type="compositionally biased region" description="Basic and acidic residues" evidence="1">
    <location>
        <begin position="10"/>
        <end position="39"/>
    </location>
</feature>
<name>A0AAN9F374_CROPI</name>
<evidence type="ECO:0000313" key="2">
    <source>
        <dbReference type="EMBL" id="KAK7268056.1"/>
    </source>
</evidence>